<evidence type="ECO:0000313" key="1">
    <source>
        <dbReference type="EMBL" id="PRY38389.1"/>
    </source>
</evidence>
<protein>
    <submittedName>
        <fullName evidence="1">Uncharacterized protein</fullName>
    </submittedName>
</protein>
<proteinExistence type="predicted"/>
<organism evidence="1 2">
    <name type="scientific">Spirosoma oryzae</name>
    <dbReference type="NCBI Taxonomy" id="1469603"/>
    <lineage>
        <taxon>Bacteria</taxon>
        <taxon>Pseudomonadati</taxon>
        <taxon>Bacteroidota</taxon>
        <taxon>Cytophagia</taxon>
        <taxon>Cytophagales</taxon>
        <taxon>Cytophagaceae</taxon>
        <taxon>Spirosoma</taxon>
    </lineage>
</organism>
<evidence type="ECO:0000313" key="2">
    <source>
        <dbReference type="Proteomes" id="UP000238375"/>
    </source>
</evidence>
<reference evidence="1 2" key="1">
    <citation type="submission" date="2018-03" db="EMBL/GenBank/DDBJ databases">
        <title>Genomic Encyclopedia of Archaeal and Bacterial Type Strains, Phase II (KMG-II): from individual species to whole genera.</title>
        <authorList>
            <person name="Goeker M."/>
        </authorList>
    </citation>
    <scope>NUCLEOTIDE SEQUENCE [LARGE SCALE GENOMIC DNA]</scope>
    <source>
        <strain evidence="1 2">DSM 28354</strain>
    </source>
</reference>
<dbReference type="RefSeq" id="WP_106138121.1">
    <property type="nucleotide sequence ID" value="NZ_PVTE01000009.1"/>
</dbReference>
<accession>A0A2T0SYC6</accession>
<dbReference type="EMBL" id="PVTE01000009">
    <property type="protein sequence ID" value="PRY38389.1"/>
    <property type="molecule type" value="Genomic_DNA"/>
</dbReference>
<dbReference type="AlphaFoldDB" id="A0A2T0SYC6"/>
<dbReference type="Proteomes" id="UP000238375">
    <property type="component" value="Unassembled WGS sequence"/>
</dbReference>
<comment type="caution">
    <text evidence="1">The sequence shown here is derived from an EMBL/GenBank/DDBJ whole genome shotgun (WGS) entry which is preliminary data.</text>
</comment>
<keyword evidence="2" id="KW-1185">Reference proteome</keyword>
<gene>
    <name evidence="1" type="ORF">CLV58_109116</name>
</gene>
<name>A0A2T0SYC6_9BACT</name>
<sequence length="154" mass="18181">MRKDEVAKNVIVRLREGFQPSSLLEEYMMKLEFYLFIREKHIYDDGRAYVWVSGASEMQSSPFYLDDLEVVYGHHRDSYLGIFTNDDRAQQLTKPYYIQAEVVNLMEQYLEQHVSDLPFTFREQVESFLLTKSQEENKQKLTGPSAWTSFLSGQ</sequence>